<evidence type="ECO:0000256" key="1">
    <source>
        <dbReference type="ARBA" id="ARBA00005495"/>
    </source>
</evidence>
<dbReference type="Pfam" id="PF04828">
    <property type="entry name" value="GFA"/>
    <property type="match status" value="1"/>
</dbReference>
<evidence type="ECO:0000313" key="7">
    <source>
        <dbReference type="Proteomes" id="UP001163846"/>
    </source>
</evidence>
<feature type="domain" description="CENP-V/GFA" evidence="5">
    <location>
        <begin position="10"/>
        <end position="121"/>
    </location>
</feature>
<keyword evidence="3" id="KW-0862">Zinc</keyword>
<dbReference type="InterPro" id="IPR006913">
    <property type="entry name" value="CENP-V/GFA"/>
</dbReference>
<reference evidence="6" key="1">
    <citation type="submission" date="2022-08" db="EMBL/GenBank/DDBJ databases">
        <authorList>
            <consortium name="DOE Joint Genome Institute"/>
            <person name="Min B."/>
            <person name="Riley R."/>
            <person name="Sierra-Patev S."/>
            <person name="Naranjo-Ortiz M."/>
            <person name="Looney B."/>
            <person name="Konkel Z."/>
            <person name="Slot J.C."/>
            <person name="Sakamoto Y."/>
            <person name="Steenwyk J.L."/>
            <person name="Rokas A."/>
            <person name="Carro J."/>
            <person name="Camarero S."/>
            <person name="Ferreira P."/>
            <person name="Molpeceres G."/>
            <person name="Ruiz-Duenas F.J."/>
            <person name="Serrano A."/>
            <person name="Henrissat B."/>
            <person name="Drula E."/>
            <person name="Hughes K.W."/>
            <person name="Mata J.L."/>
            <person name="Ishikawa N.K."/>
            <person name="Vargas-Isla R."/>
            <person name="Ushijima S."/>
            <person name="Smith C.A."/>
            <person name="Ahrendt S."/>
            <person name="Andreopoulos W."/>
            <person name="He G."/>
            <person name="Labutti K."/>
            <person name="Lipzen A."/>
            <person name="Ng V."/>
            <person name="Sandor L."/>
            <person name="Barry K."/>
            <person name="Martinez A.T."/>
            <person name="Xiao Y."/>
            <person name="Gibbons J.G."/>
            <person name="Terashima K."/>
            <person name="Hibbett D.S."/>
            <person name="Grigoriev I.V."/>
        </authorList>
    </citation>
    <scope>NUCLEOTIDE SEQUENCE</scope>
    <source>
        <strain evidence="6">TFB9207</strain>
    </source>
</reference>
<keyword evidence="4" id="KW-0456">Lyase</keyword>
<dbReference type="GO" id="GO:0046872">
    <property type="term" value="F:metal ion binding"/>
    <property type="evidence" value="ECO:0007669"/>
    <property type="project" value="UniProtKB-KW"/>
</dbReference>
<protein>
    <submittedName>
        <fullName evidence="6">Mss4-like protein</fullName>
    </submittedName>
</protein>
<evidence type="ECO:0000256" key="3">
    <source>
        <dbReference type="ARBA" id="ARBA00022833"/>
    </source>
</evidence>
<dbReference type="Proteomes" id="UP001163846">
    <property type="component" value="Unassembled WGS sequence"/>
</dbReference>
<comment type="caution">
    <text evidence="6">The sequence shown here is derived from an EMBL/GenBank/DDBJ whole genome shotgun (WGS) entry which is preliminary data.</text>
</comment>
<gene>
    <name evidence="6" type="ORF">F5878DRAFT_545431</name>
</gene>
<keyword evidence="7" id="KW-1185">Reference proteome</keyword>
<dbReference type="EMBL" id="MU806581">
    <property type="protein sequence ID" value="KAJ3834103.1"/>
    <property type="molecule type" value="Genomic_DNA"/>
</dbReference>
<evidence type="ECO:0000256" key="4">
    <source>
        <dbReference type="ARBA" id="ARBA00023239"/>
    </source>
</evidence>
<sequence>MSESENNIVYKGKCYCGAVSYAVKGKPILSAFCHCTLCQRLAASPCVATIHFPADAFSWTHAEPHESAFEMYPVADKPWKNRFRCKTCGACVTSYSTTKSKYSVWAGQLERDEEGKIKNWESIKPTAHMFYGTRMLDFNDDLPKWEGYEGQSKRLQ</sequence>
<proteinExistence type="inferred from homology"/>
<dbReference type="PANTHER" id="PTHR33337:SF40">
    <property type="entry name" value="CENP-V_GFA DOMAIN-CONTAINING PROTEIN-RELATED"/>
    <property type="match status" value="1"/>
</dbReference>
<evidence type="ECO:0000259" key="5">
    <source>
        <dbReference type="PROSITE" id="PS51891"/>
    </source>
</evidence>
<keyword evidence="2" id="KW-0479">Metal-binding</keyword>
<dbReference type="SUPFAM" id="SSF51316">
    <property type="entry name" value="Mss4-like"/>
    <property type="match status" value="1"/>
</dbReference>
<dbReference type="InterPro" id="IPR011057">
    <property type="entry name" value="Mss4-like_sf"/>
</dbReference>
<comment type="similarity">
    <text evidence="1">Belongs to the Gfa family.</text>
</comment>
<dbReference type="Gene3D" id="3.90.1590.10">
    <property type="entry name" value="glutathione-dependent formaldehyde- activating enzyme (gfa)"/>
    <property type="match status" value="1"/>
</dbReference>
<name>A0AA38P111_9AGAR</name>
<dbReference type="PANTHER" id="PTHR33337">
    <property type="entry name" value="GFA DOMAIN-CONTAINING PROTEIN"/>
    <property type="match status" value="1"/>
</dbReference>
<dbReference type="PROSITE" id="PS51891">
    <property type="entry name" value="CENP_V_GFA"/>
    <property type="match status" value="1"/>
</dbReference>
<evidence type="ECO:0000313" key="6">
    <source>
        <dbReference type="EMBL" id="KAJ3834103.1"/>
    </source>
</evidence>
<accession>A0AA38P111</accession>
<dbReference type="GO" id="GO:0016846">
    <property type="term" value="F:carbon-sulfur lyase activity"/>
    <property type="evidence" value="ECO:0007669"/>
    <property type="project" value="InterPro"/>
</dbReference>
<organism evidence="6 7">
    <name type="scientific">Lentinula raphanica</name>
    <dbReference type="NCBI Taxonomy" id="153919"/>
    <lineage>
        <taxon>Eukaryota</taxon>
        <taxon>Fungi</taxon>
        <taxon>Dikarya</taxon>
        <taxon>Basidiomycota</taxon>
        <taxon>Agaricomycotina</taxon>
        <taxon>Agaricomycetes</taxon>
        <taxon>Agaricomycetidae</taxon>
        <taxon>Agaricales</taxon>
        <taxon>Marasmiineae</taxon>
        <taxon>Omphalotaceae</taxon>
        <taxon>Lentinula</taxon>
    </lineage>
</organism>
<evidence type="ECO:0000256" key="2">
    <source>
        <dbReference type="ARBA" id="ARBA00022723"/>
    </source>
</evidence>
<dbReference type="AlphaFoldDB" id="A0AA38P111"/>